<evidence type="ECO:0000313" key="3">
    <source>
        <dbReference type="EMBL" id="SDV50120.1"/>
    </source>
</evidence>
<accession>A0A1H2PSX3</accession>
<dbReference type="Proteomes" id="UP000243719">
    <property type="component" value="Unassembled WGS sequence"/>
</dbReference>
<gene>
    <name evidence="3" type="ORF">SAMN05216551_110134</name>
</gene>
<dbReference type="Pfam" id="PF25231">
    <property type="entry name" value="DUF7847"/>
    <property type="match status" value="1"/>
</dbReference>
<dbReference type="OrthoDB" id="5298483at2"/>
<dbReference type="STRING" id="1770053.SAMN05216551_110134"/>
<reference evidence="4" key="1">
    <citation type="submission" date="2016-09" db="EMBL/GenBank/DDBJ databases">
        <authorList>
            <person name="Varghese N."/>
            <person name="Submissions S."/>
        </authorList>
    </citation>
    <scope>NUCLEOTIDE SEQUENCE [LARGE SCALE GENOMIC DNA]</scope>
    <source>
        <strain evidence="4">JS23</strain>
    </source>
</reference>
<keyword evidence="1" id="KW-0812">Transmembrane</keyword>
<dbReference type="EMBL" id="FNLO01000010">
    <property type="protein sequence ID" value="SDV50120.1"/>
    <property type="molecule type" value="Genomic_DNA"/>
</dbReference>
<dbReference type="AlphaFoldDB" id="A0A1H2PSX3"/>
<feature type="transmembrane region" description="Helical" evidence="1">
    <location>
        <begin position="52"/>
        <end position="73"/>
    </location>
</feature>
<evidence type="ECO:0000313" key="4">
    <source>
        <dbReference type="Proteomes" id="UP000243719"/>
    </source>
</evidence>
<feature type="transmembrane region" description="Helical" evidence="1">
    <location>
        <begin position="98"/>
        <end position="119"/>
    </location>
</feature>
<dbReference type="InterPro" id="IPR057169">
    <property type="entry name" value="DUF7847"/>
</dbReference>
<evidence type="ECO:0000259" key="2">
    <source>
        <dbReference type="Pfam" id="PF25231"/>
    </source>
</evidence>
<feature type="transmembrane region" description="Helical" evidence="1">
    <location>
        <begin position="190"/>
        <end position="214"/>
    </location>
</feature>
<evidence type="ECO:0000256" key="1">
    <source>
        <dbReference type="SAM" id="Phobius"/>
    </source>
</evidence>
<feature type="transmembrane region" description="Helical" evidence="1">
    <location>
        <begin position="146"/>
        <end position="169"/>
    </location>
</feature>
<keyword evidence="4" id="KW-1185">Reference proteome</keyword>
<organism evidence="3 4">
    <name type="scientific">Chitinasiproducens palmae</name>
    <dbReference type="NCBI Taxonomy" id="1770053"/>
    <lineage>
        <taxon>Bacteria</taxon>
        <taxon>Pseudomonadati</taxon>
        <taxon>Pseudomonadota</taxon>
        <taxon>Betaproteobacteria</taxon>
        <taxon>Burkholderiales</taxon>
        <taxon>Burkholderiaceae</taxon>
        <taxon>Chitinasiproducens</taxon>
    </lineage>
</organism>
<dbReference type="RefSeq" id="WP_091910803.1">
    <property type="nucleotide sequence ID" value="NZ_FNLO01000010.1"/>
</dbReference>
<keyword evidence="1" id="KW-0472">Membrane</keyword>
<name>A0A1H2PSX3_9BURK</name>
<keyword evidence="1" id="KW-1133">Transmembrane helix</keyword>
<feature type="domain" description="DUF7847" evidence="2">
    <location>
        <begin position="13"/>
        <end position="250"/>
    </location>
</feature>
<protein>
    <recommendedName>
        <fullName evidence="2">DUF7847 domain-containing protein</fullName>
    </recommendedName>
</protein>
<feature type="transmembrane region" description="Helical" evidence="1">
    <location>
        <begin position="226"/>
        <end position="246"/>
    </location>
</feature>
<feature type="transmembrane region" description="Helical" evidence="1">
    <location>
        <begin position="27"/>
        <end position="46"/>
    </location>
</feature>
<proteinExistence type="predicted"/>
<dbReference type="InterPro" id="IPR047798">
    <property type="entry name" value="BPSS1780-like"/>
</dbReference>
<dbReference type="NCBIfam" id="NF041043">
    <property type="entry name" value="BPSS1780_fam"/>
    <property type="match status" value="1"/>
</dbReference>
<sequence length="263" mass="28957">MHLKQVPAKEGYQWFRQGLTIFRRNPAGMLLTFFSYLLVVGLLSAMPLVGHLLTMLLVPAVSVGFMAACRDVLLGKRIGPLTLLSGLREHGALARRRLLWMGLVYLVCSTVVLAVAAAINSDILADVLPVDAPTGKEGELPSMWPIVLFMLLMIPVGMLFWFAPVLSAWHDTGVRQAIYISWLAVWRNRAAFVVYGLLWLALMLVVSLAVAILFRLLGGATLPTLLMIPFSLVLTTMLFCSFYATYLGCFEGPEMDGFPNVPA</sequence>